<feature type="compositionally biased region" description="Basic residues" evidence="11">
    <location>
        <begin position="2085"/>
        <end position="2094"/>
    </location>
</feature>
<evidence type="ECO:0000259" key="13">
    <source>
        <dbReference type="Pfam" id="PF12719"/>
    </source>
</evidence>
<dbReference type="InterPro" id="IPR012334">
    <property type="entry name" value="Pectin_lyas_fold"/>
</dbReference>
<evidence type="ECO:0000256" key="7">
    <source>
        <dbReference type="ARBA" id="ARBA00023295"/>
    </source>
</evidence>
<comment type="similarity">
    <text evidence="2">Belongs to the CND3 (condensin subunit 3) family.</text>
</comment>
<dbReference type="GO" id="GO:0005975">
    <property type="term" value="P:carbohydrate metabolic process"/>
    <property type="evidence" value="ECO:0007669"/>
    <property type="project" value="InterPro"/>
</dbReference>
<reference evidence="14 15" key="1">
    <citation type="journal article" date="2020" name="bioRxiv">
        <title>Sequence and annotation of 42 cannabis genomes reveals extensive copy number variation in cannabinoid synthesis and pathogen resistance genes.</title>
        <authorList>
            <person name="Mckernan K.J."/>
            <person name="Helbert Y."/>
            <person name="Kane L.T."/>
            <person name="Ebling H."/>
            <person name="Zhang L."/>
            <person name="Liu B."/>
            <person name="Eaton Z."/>
            <person name="Mclaughlin S."/>
            <person name="Kingan S."/>
            <person name="Baybayan P."/>
            <person name="Concepcion G."/>
            <person name="Jordan M."/>
            <person name="Riva A."/>
            <person name="Barbazuk W."/>
            <person name="Harkins T."/>
        </authorList>
    </citation>
    <scope>NUCLEOTIDE SEQUENCE [LARGE SCALE GENOMIC DNA]</scope>
    <source>
        <strain evidence="15">cv. Jamaican Lion 4</strain>
        <tissue evidence="14">Leaf</tissue>
    </source>
</reference>
<feature type="domain" description="Nuclear condensin complex subunit 3 C-terminal" evidence="13">
    <location>
        <begin position="1668"/>
        <end position="1997"/>
    </location>
</feature>
<feature type="active site" evidence="9">
    <location>
        <position position="2489"/>
    </location>
</feature>
<dbReference type="SMART" id="SM00710">
    <property type="entry name" value="PbH1"/>
    <property type="match status" value="11"/>
</dbReference>
<comment type="subcellular location">
    <subcellularLocation>
        <location evidence="1">Secreted</location>
        <location evidence="1">Cell wall</location>
    </subcellularLocation>
</comment>
<dbReference type="InterPro" id="IPR006626">
    <property type="entry name" value="PbH1"/>
</dbReference>
<dbReference type="EMBL" id="JAATIQ010000926">
    <property type="protein sequence ID" value="KAF4346733.1"/>
    <property type="molecule type" value="Genomic_DNA"/>
</dbReference>
<feature type="transmembrane region" description="Helical" evidence="12">
    <location>
        <begin position="2167"/>
        <end position="2186"/>
    </location>
</feature>
<evidence type="ECO:0000256" key="2">
    <source>
        <dbReference type="ARBA" id="ARBA00006533"/>
    </source>
</evidence>
<dbReference type="Proteomes" id="UP000583929">
    <property type="component" value="Unassembled WGS sequence"/>
</dbReference>
<dbReference type="Gene3D" id="2.160.20.10">
    <property type="entry name" value="Single-stranded right-handed beta-helix, Pectin lyase-like"/>
    <property type="match status" value="3"/>
</dbReference>
<evidence type="ECO:0000256" key="1">
    <source>
        <dbReference type="ARBA" id="ARBA00004191"/>
    </source>
</evidence>
<evidence type="ECO:0000256" key="4">
    <source>
        <dbReference type="ARBA" id="ARBA00022512"/>
    </source>
</evidence>
<keyword evidence="6 10" id="KW-0378">Hydrolase</keyword>
<dbReference type="Pfam" id="PF00295">
    <property type="entry name" value="Glyco_hydro_28"/>
    <property type="match status" value="3"/>
</dbReference>
<feature type="transmembrane region" description="Helical" evidence="12">
    <location>
        <begin position="2244"/>
        <end position="2261"/>
    </location>
</feature>
<dbReference type="PANTHER" id="PTHR31375">
    <property type="match status" value="1"/>
</dbReference>
<evidence type="ECO:0000256" key="3">
    <source>
        <dbReference type="ARBA" id="ARBA00008834"/>
    </source>
</evidence>
<dbReference type="InterPro" id="IPR000743">
    <property type="entry name" value="Glyco_hydro_28"/>
</dbReference>
<keyword evidence="12" id="KW-1133">Transmembrane helix</keyword>
<feature type="transmembrane region" description="Helical" evidence="12">
    <location>
        <begin position="367"/>
        <end position="388"/>
    </location>
</feature>
<gene>
    <name evidence="14" type="ORF">G4B88_012607</name>
</gene>
<dbReference type="InterPro" id="IPR025977">
    <property type="entry name" value="Cnd3_C"/>
</dbReference>
<keyword evidence="15" id="KW-1185">Reference proteome</keyword>
<evidence type="ECO:0000313" key="15">
    <source>
        <dbReference type="Proteomes" id="UP000583929"/>
    </source>
</evidence>
<dbReference type="Gene3D" id="1.25.10.10">
    <property type="entry name" value="Leucine-rich Repeat Variant"/>
    <property type="match status" value="1"/>
</dbReference>
<evidence type="ECO:0000256" key="8">
    <source>
        <dbReference type="ARBA" id="ARBA00023316"/>
    </source>
</evidence>
<keyword evidence="5" id="KW-0964">Secreted</keyword>
<evidence type="ECO:0000256" key="12">
    <source>
        <dbReference type="SAM" id="Phobius"/>
    </source>
</evidence>
<dbReference type="SUPFAM" id="SSF51126">
    <property type="entry name" value="Pectin lyase-like"/>
    <property type="match status" value="3"/>
</dbReference>
<evidence type="ECO:0000256" key="11">
    <source>
        <dbReference type="SAM" id="MobiDB-lite"/>
    </source>
</evidence>
<proteinExistence type="inferred from homology"/>
<organism evidence="14 15">
    <name type="scientific">Cannabis sativa</name>
    <name type="common">Hemp</name>
    <name type="synonym">Marijuana</name>
    <dbReference type="NCBI Taxonomy" id="3483"/>
    <lineage>
        <taxon>Eukaryota</taxon>
        <taxon>Viridiplantae</taxon>
        <taxon>Streptophyta</taxon>
        <taxon>Embryophyta</taxon>
        <taxon>Tracheophyta</taxon>
        <taxon>Spermatophyta</taxon>
        <taxon>Magnoliopsida</taxon>
        <taxon>eudicotyledons</taxon>
        <taxon>Gunneridae</taxon>
        <taxon>Pentapetalae</taxon>
        <taxon>rosids</taxon>
        <taxon>fabids</taxon>
        <taxon>Rosales</taxon>
        <taxon>Cannabaceae</taxon>
        <taxon>Cannabis</taxon>
    </lineage>
</organism>
<comment type="similarity">
    <text evidence="3 10">Belongs to the glycosyl hydrolase 28 family.</text>
</comment>
<keyword evidence="8" id="KW-0961">Cell wall biogenesis/degradation</keyword>
<dbReference type="PROSITE" id="PS00502">
    <property type="entry name" value="POLYGALACTURONASE"/>
    <property type="match status" value="3"/>
</dbReference>
<dbReference type="SUPFAM" id="SSF48371">
    <property type="entry name" value="ARM repeat"/>
    <property type="match status" value="1"/>
</dbReference>
<comment type="caution">
    <text evidence="14">The sequence shown here is derived from an EMBL/GenBank/DDBJ whole genome shotgun (WGS) entry which is preliminary data.</text>
</comment>
<feature type="active site" evidence="9">
    <location>
        <position position="209"/>
    </location>
</feature>
<protein>
    <recommendedName>
        <fullName evidence="13">Nuclear condensin complex subunit 3 C-terminal domain-containing protein</fullName>
    </recommendedName>
</protein>
<evidence type="ECO:0000313" key="14">
    <source>
        <dbReference type="EMBL" id="KAF4346733.1"/>
    </source>
</evidence>
<dbReference type="GO" id="GO:0071555">
    <property type="term" value="P:cell wall organization"/>
    <property type="evidence" value="ECO:0007669"/>
    <property type="project" value="UniProtKB-KW"/>
</dbReference>
<accession>A0A7J6DKV4</accession>
<evidence type="ECO:0000256" key="5">
    <source>
        <dbReference type="ARBA" id="ARBA00022525"/>
    </source>
</evidence>
<keyword evidence="7 10" id="KW-0326">Glycosidase</keyword>
<keyword evidence="12" id="KW-0812">Transmembrane</keyword>
<dbReference type="Pfam" id="PF12298">
    <property type="entry name" value="Bot1p"/>
    <property type="match status" value="1"/>
</dbReference>
<dbReference type="InterPro" id="IPR016024">
    <property type="entry name" value="ARM-type_fold"/>
</dbReference>
<dbReference type="GO" id="GO:0004650">
    <property type="term" value="F:polygalacturonase activity"/>
    <property type="evidence" value="ECO:0007669"/>
    <property type="project" value="InterPro"/>
</dbReference>
<evidence type="ECO:0000256" key="9">
    <source>
        <dbReference type="PROSITE-ProRule" id="PRU10052"/>
    </source>
</evidence>
<evidence type="ECO:0000256" key="6">
    <source>
        <dbReference type="ARBA" id="ARBA00022801"/>
    </source>
</evidence>
<evidence type="ECO:0000256" key="10">
    <source>
        <dbReference type="RuleBase" id="RU361169"/>
    </source>
</evidence>
<name>A0A7J6DKV4_CANSA</name>
<feature type="active site" evidence="9">
    <location>
        <position position="611"/>
    </location>
</feature>
<sequence>MNNKNNIPKLHFLLLFLLSFITFNGSLSFSFNPNRENGNTHGLMTRFSRTTRSSSSLSPSSSSPQIFNVDDFGARSDRYDDSQAFYKAWKRACGGTINGNGRKWWINSCKINKALAVTFYDCKNLKVRNLRSKNAQQMHINFQKCVNVEAMNLRVIAPGNSPNTDGIHITDTQDIQIMNSIIRTGDDCISIVSGSKNVRATDITCGPGHGISIGSLGAGNSEAQVSNVMVNRARISGTTNGVRIKTWQGGSGYAKNIIFQNIEMINVTNPIIIDQNYCDQDEPCHEKRSAVKISDVVYNNIRGTSDSEVAVKFECSKSNPCEGISLTNVNLVREGEGVVEASCQNVNFDKSGRVESEINYVQMFRKLHYFLTLLALFISVCFHFSFVISHHHDDDENEFPILVKSDVNYNTLGPVSRLSHGSSHRVFNVDDFGAKGDGTDDRKAFKKTWKKACSSEGGVFLVPNNRTYHLRPMNFTGPCKSSQLTLKIAGTIKASSHRKDYIKDRWHWLVFVSVENMNVEGGGTFDGKGKIWWENSCKVNKSLAVTFFDCKNLIVSNLRFKDAQKFHLFFDACVNVKVENLLVTAPSDDCISIINGTTNVRATDITCGPGHGISIGSLGPNNTEAQVSNVMVDRVTISGTTNGVRIKSWQGGSGYGENIVFQNIAMHNVTNPIIIDQYYCDQKDPCPEQYSAVQISNVVYNNITGSSFSKMAIKFNCSRTFECQGISMRNVNLVREGDGVVEASCHNVGLTVKGLNLQRVITRLSSISLNANTSTLRVLNEKTKDVLQNGAVIQSRNGSEVYNKYASSRVFSSTSRGGDGENDSGGEWGKAVAGTFGDSTTSGDLGWDSVSSWSTGITKDHFDGEVAGHRSSGSDKSHSTVITEIQKVDDSLEEWKAENKRSRAVLDGWGNRMQETTVLLKQVREPGARGSYLKDSEKAEMYKLHKENPEVYTVEKLAKDYRIMRQRVHAILWLKELEEEEEKKLGRPLDDSVELLLDAFPEFFISHDREFHVASLPYKPDFKVMPEGWDGTTRDLDEVHYEISQKEDEMLYEEFVQKMNFNKKKMAGEVFRHKYSRRRPSNGWNFTVEKMGSRGKRGGGGGWKFVSIADGSSRPLNEMEKMYIKGGSFIFLRFDAIFDPQLRTEMAVEESLLTKKIAKILDEASVSNANHNRKLKDLSSLRSKTTTSSSSFFVSFSEALIPLFAFQRRSPSAERVVRFVSAFATYRDPNHNLDCDAFLEDFLRFLLVASAAANKTPRFRACQVFSEIIMRLPDDAEVASELWDEVIECLKVRVVDKVPLIRTYAVRALSRFAIDCENSDVLDLFLEFLPLEQSAEVRKTILLSLPPSNATSQAIIECTMDVSESVRKAAYYVLADKFPLQSLSIKLRTVILQRGLADRSTVVVKECIRMMTDEWLNKCCNGNPVQFLKYLDVETYETVGESVMQVLLEAGLIQLHDTESIQQYISSHNETSTEDAENSTSNIELMEAEDALYWKMVCRHLQREAQAKGSDAAATMGTEAAVYAEEASKNNDLLERILPATVSDYIKLVKAHMNAGPIYRFTSRQLVLLGAMLDFSDSANRKVASEFLMELLHKPFDNEQDDDGNIVVLGDGINLGGDRDWADAVFELARKVHSASGEFEEVVLSVIEELAQPCRERTANFMQWMHSLAVIGFLLENTQSLRLIQGKAIEPTEILQSILLPGAKHVHLDVQRISIRCIALFGLLEKKPSKEVVRQLRLSLVKGPTPISIMASKALIDLGMWHNPKEVDSVFGLDLLPNCQENEVSSSPTTFFDDEEGSLNIKLLDLLYAGLVKDDWGDFLASDENESVQGVLAEGFAKILLLSESYPSIPTSLHPLLLTKLISLYFSSETKDLQRLKQCLSVFFEHYPSLSANHKKYLSKAFVPVMRSMWPGIDGNTAASPIAVSKMRKRAVQASRFMLQMMQAPLYEDSVEPPLECGEEGLAIRIAIEVANFPNKKTSAERAYISAISKILVLLHFRSSEQDAIKLMRRILVSVTASVSTTERDLIKELKRMADHLSEVVRNGDDEQLLAQDQANLILERLEVDFNLDPRVSDKTIQSPIPRSTKPKRGKRQVRQQETSSSSEEEEEESSPTSIVPVNRQSVRARIVLFSEGTNVLLHEARNELNILLKHLFDGNVIINLAMKFNFIIYIYIYFVCHFISTLLSLSSFSKMAVKFNCSKIFECRGISMRNVNLVREGEGIVEKPTFSHALCTTDSKKMKRFNLFLPLLLTLLTFSCFHFCNAKNPKNPFAINTLRPLSSHHGSSSSHGFQSQVFNVDDFGAKGDGTDDRKAFNKTWNKACSSKGGVFLVPKKRTYLLGPMNFTGPCKFSLLTFKDMWHWLVFVSVKNLRVEGGGTFDGKGKIWWKKSCTVFKSLAVTFFDCKNLNVTNIWFKDSQKFHLFFDSCDNVKANHLLVTAPSNSPNTDGIHLRGSQNIHLMNNIIQTGDDCISIINGSSNVIATDISCGPGHGISIGSLGPNNTESQVSNVTVDRVTMLGTTNGVRIKSWQGGSGYGENIIFQNIEMHNVTNPIIIDQYYCDQMEPCPEQYSAVKISNVVYSNITGSSFSEVAVKINCSKTFECEEISMRNVNLVREGNGVVKAFCSNVGFTQKELVFPSCS</sequence>
<dbReference type="InterPro" id="IPR011989">
    <property type="entry name" value="ARM-like"/>
</dbReference>
<dbReference type="FunFam" id="2.160.20.10:FF:000111">
    <property type="entry name" value="Pectin lyase-like superfamily protein"/>
    <property type="match status" value="1"/>
</dbReference>
<feature type="region of interest" description="Disordered" evidence="11">
    <location>
        <begin position="2073"/>
        <end position="2115"/>
    </location>
</feature>
<keyword evidence="4" id="KW-0134">Cell wall</keyword>
<dbReference type="Pfam" id="PF12719">
    <property type="entry name" value="Cnd3"/>
    <property type="match status" value="1"/>
</dbReference>
<feature type="transmembrane region" description="Helical" evidence="12">
    <location>
        <begin position="12"/>
        <end position="31"/>
    </location>
</feature>
<dbReference type="InterPro" id="IPR011050">
    <property type="entry name" value="Pectin_lyase_fold/virulence"/>
</dbReference>
<keyword evidence="12" id="KW-0472">Membrane</keyword>